<gene>
    <name evidence="2" type="ORF">GCM10009688_10530</name>
</gene>
<evidence type="ECO:0000313" key="3">
    <source>
        <dbReference type="Proteomes" id="UP001500784"/>
    </source>
</evidence>
<dbReference type="Proteomes" id="UP001500784">
    <property type="component" value="Unassembled WGS sequence"/>
</dbReference>
<feature type="region of interest" description="Disordered" evidence="1">
    <location>
        <begin position="1"/>
        <end position="20"/>
    </location>
</feature>
<sequence>MRLAGDSHSGCRDHGAGGITQTLRPTIKGAQLAGFNAIIKLNEALLTAVQHRLADVLRSFQNFHAMSQKPSKLSMQLYGLAISNAAPRTTENKDRNGMSKDLMSGAGNLVWHYCDGAALKNALNSRVLWASSAAYMNDSKELMSGNEVLADRLREVQTEFPELQAQALLDTVGTYSSSRESKFILSASNDPDSLTLWRYYGREQVSFAIGLDRDVDLHVQPQNLRDAHPFPPSGYYDGPRNPDGTLELDPDRESENADPWVDVIYDPSDQEAFIKEKLDRIIDELQTPNGGQQKFRFRRFFAHMALQSALSTIKDSGFRDEKEARIIAEVTPSWKYVLHRPGRFGMIPYVELAASTPPPRSKAETDEGDGLPARLPIRQINIGPTPYPEEAKFGLEQLLSFLGYHDVKVAVSEIPYR</sequence>
<comment type="caution">
    <text evidence="2">The sequence shown here is derived from an EMBL/GenBank/DDBJ whole genome shotgun (WGS) entry which is preliminary data.</text>
</comment>
<evidence type="ECO:0008006" key="4">
    <source>
        <dbReference type="Google" id="ProtNLM"/>
    </source>
</evidence>
<reference evidence="3" key="1">
    <citation type="journal article" date="2019" name="Int. J. Syst. Evol. Microbiol.">
        <title>The Global Catalogue of Microorganisms (GCM) 10K type strain sequencing project: providing services to taxonomists for standard genome sequencing and annotation.</title>
        <authorList>
            <consortium name="The Broad Institute Genomics Platform"/>
            <consortium name="The Broad Institute Genome Sequencing Center for Infectious Disease"/>
            <person name="Wu L."/>
            <person name="Ma J."/>
        </authorList>
    </citation>
    <scope>NUCLEOTIDE SEQUENCE [LARGE SCALE GENOMIC DNA]</scope>
    <source>
        <strain evidence="3">JCM 13316</strain>
    </source>
</reference>
<dbReference type="InterPro" id="IPR021352">
    <property type="entry name" value="DUF2971"/>
</dbReference>
<dbReference type="EMBL" id="BAAALV010000002">
    <property type="protein sequence ID" value="GAA1908299.1"/>
    <property type="molecule type" value="Genomic_DNA"/>
</dbReference>
<feature type="region of interest" description="Disordered" evidence="1">
    <location>
        <begin position="223"/>
        <end position="254"/>
    </location>
</feature>
<proteinExistence type="predicted"/>
<name>A0ABP5ACM9_9MICC</name>
<dbReference type="Pfam" id="PF11185">
    <property type="entry name" value="DUF2971"/>
    <property type="match status" value="1"/>
</dbReference>
<protein>
    <recommendedName>
        <fullName evidence="4">DUF2971 domain-containing protein</fullName>
    </recommendedName>
</protein>
<keyword evidence="3" id="KW-1185">Reference proteome</keyword>
<accession>A0ABP5ACM9</accession>
<organism evidence="2 3">
    <name type="scientific">Arthrobacter gandavensis</name>
    <dbReference type="NCBI Taxonomy" id="169960"/>
    <lineage>
        <taxon>Bacteria</taxon>
        <taxon>Bacillati</taxon>
        <taxon>Actinomycetota</taxon>
        <taxon>Actinomycetes</taxon>
        <taxon>Micrococcales</taxon>
        <taxon>Micrococcaceae</taxon>
        <taxon>Arthrobacter</taxon>
    </lineage>
</organism>
<evidence type="ECO:0000256" key="1">
    <source>
        <dbReference type="SAM" id="MobiDB-lite"/>
    </source>
</evidence>
<evidence type="ECO:0000313" key="2">
    <source>
        <dbReference type="EMBL" id="GAA1908299.1"/>
    </source>
</evidence>